<keyword evidence="2" id="KW-0238">DNA-binding</keyword>
<evidence type="ECO:0000259" key="1">
    <source>
        <dbReference type="Pfam" id="PF01850"/>
    </source>
</evidence>
<proteinExistence type="predicted"/>
<sequence length="161" mass="17940">MKPKVYRETTIISYLTAWRSPQLVMAANQETTRNWWDNERHDFDLFISEAVILEASAGDPAAAQRRLAILQDLVELPVTNEARELTRELVDNTPLPAKALIDALHIASATVNGMDYLLTWNCRHIANATLRTAMSDTCAAAGYVMPVICTPLELLAEQSND</sequence>
<dbReference type="InterPro" id="IPR002716">
    <property type="entry name" value="PIN_dom"/>
</dbReference>
<dbReference type="GO" id="GO:0003677">
    <property type="term" value="F:DNA binding"/>
    <property type="evidence" value="ECO:0007669"/>
    <property type="project" value="UniProtKB-KW"/>
</dbReference>
<dbReference type="InterPro" id="IPR029060">
    <property type="entry name" value="PIN-like_dom_sf"/>
</dbReference>
<dbReference type="AlphaFoldDB" id="A0A7C2P061"/>
<feature type="domain" description="PIN" evidence="1">
    <location>
        <begin position="28"/>
        <end position="119"/>
    </location>
</feature>
<comment type="caution">
    <text evidence="2">The sequence shown here is derived from an EMBL/GenBank/DDBJ whole genome shotgun (WGS) entry which is preliminary data.</text>
</comment>
<dbReference type="EMBL" id="DSOK01000222">
    <property type="protein sequence ID" value="HEN15314.1"/>
    <property type="molecule type" value="Genomic_DNA"/>
</dbReference>
<dbReference type="CDD" id="cd18687">
    <property type="entry name" value="PIN_VapC-like"/>
    <property type="match status" value="1"/>
</dbReference>
<protein>
    <submittedName>
        <fullName evidence="2">DNA-binding protein</fullName>
    </submittedName>
</protein>
<accession>A0A7C2P061</accession>
<dbReference type="Gene3D" id="3.40.50.1010">
    <property type="entry name" value="5'-nuclease"/>
    <property type="match status" value="1"/>
</dbReference>
<dbReference type="Pfam" id="PF01850">
    <property type="entry name" value="PIN"/>
    <property type="match status" value="1"/>
</dbReference>
<reference evidence="2" key="1">
    <citation type="journal article" date="2020" name="mSystems">
        <title>Genome- and Community-Level Interaction Insights into Carbon Utilization and Element Cycling Functions of Hydrothermarchaeota in Hydrothermal Sediment.</title>
        <authorList>
            <person name="Zhou Z."/>
            <person name="Liu Y."/>
            <person name="Xu W."/>
            <person name="Pan J."/>
            <person name="Luo Z.H."/>
            <person name="Li M."/>
        </authorList>
    </citation>
    <scope>NUCLEOTIDE SEQUENCE [LARGE SCALE GENOMIC DNA]</scope>
    <source>
        <strain evidence="2">SpSt-339</strain>
    </source>
</reference>
<organism evidence="2">
    <name type="scientific">Schlesneria paludicola</name>
    <dbReference type="NCBI Taxonomy" id="360056"/>
    <lineage>
        <taxon>Bacteria</taxon>
        <taxon>Pseudomonadati</taxon>
        <taxon>Planctomycetota</taxon>
        <taxon>Planctomycetia</taxon>
        <taxon>Planctomycetales</taxon>
        <taxon>Planctomycetaceae</taxon>
        <taxon>Schlesneria</taxon>
    </lineage>
</organism>
<dbReference type="SUPFAM" id="SSF88723">
    <property type="entry name" value="PIN domain-like"/>
    <property type="match status" value="1"/>
</dbReference>
<evidence type="ECO:0000313" key="2">
    <source>
        <dbReference type="EMBL" id="HEN15314.1"/>
    </source>
</evidence>
<name>A0A7C2P061_9PLAN</name>
<gene>
    <name evidence="2" type="ORF">ENQ76_07585</name>
</gene>